<dbReference type="EMBL" id="AP027370">
    <property type="protein sequence ID" value="BDY13604.1"/>
    <property type="molecule type" value="Genomic_DNA"/>
</dbReference>
<keyword evidence="2" id="KW-1185">Reference proteome</keyword>
<reference evidence="1 2" key="1">
    <citation type="submission" date="2023-03" db="EMBL/GenBank/DDBJ databases">
        <title>Description of Hydrogenimonas sp. ISO32.</title>
        <authorList>
            <person name="Mino S."/>
            <person name="Fukazawa S."/>
            <person name="Sawabe T."/>
        </authorList>
    </citation>
    <scope>NUCLEOTIDE SEQUENCE [LARGE SCALE GENOMIC DNA]</scope>
    <source>
        <strain evidence="1 2">ISO32</strain>
    </source>
</reference>
<evidence type="ECO:0000313" key="1">
    <source>
        <dbReference type="EMBL" id="BDY13604.1"/>
    </source>
</evidence>
<name>A0ABN6WZ39_9BACT</name>
<sequence length="106" mass="12825">MEHKIEEEKILTIVHNIAEDFRYSGEYEKYAQLFYAVDATKTINDTAYEDMMEYLETSLRELQKDLAWRETFLSENPQIEERRLTETMQTIEQEYLTLLEYLKKLA</sequence>
<proteinExistence type="predicted"/>
<dbReference type="RefSeq" id="WP_286336552.1">
    <property type="nucleotide sequence ID" value="NZ_AP027370.1"/>
</dbReference>
<gene>
    <name evidence="1" type="ORF">HCR_19160</name>
</gene>
<accession>A0ABN6WZ39</accession>
<organism evidence="1 2">
    <name type="scientific">Hydrogenimonas cancrithermarum</name>
    <dbReference type="NCBI Taxonomy" id="2993563"/>
    <lineage>
        <taxon>Bacteria</taxon>
        <taxon>Pseudomonadati</taxon>
        <taxon>Campylobacterota</taxon>
        <taxon>Epsilonproteobacteria</taxon>
        <taxon>Campylobacterales</taxon>
        <taxon>Hydrogenimonadaceae</taxon>
        <taxon>Hydrogenimonas</taxon>
    </lineage>
</organism>
<protein>
    <submittedName>
        <fullName evidence="1">Uncharacterized protein</fullName>
    </submittedName>
</protein>
<evidence type="ECO:0000313" key="2">
    <source>
        <dbReference type="Proteomes" id="UP001321445"/>
    </source>
</evidence>
<dbReference type="Proteomes" id="UP001321445">
    <property type="component" value="Chromosome"/>
</dbReference>